<evidence type="ECO:0000256" key="4">
    <source>
        <dbReference type="ARBA" id="ARBA00023242"/>
    </source>
</evidence>
<dbReference type="Pfam" id="PF25826">
    <property type="entry name" value="DUF7952"/>
    <property type="match status" value="1"/>
</dbReference>
<dbReference type="PANTHER" id="PTHR13859">
    <property type="entry name" value="ATROPHIN-RELATED"/>
    <property type="match status" value="1"/>
</dbReference>
<feature type="region of interest" description="Disordered" evidence="5">
    <location>
        <begin position="1"/>
        <end position="37"/>
    </location>
</feature>
<evidence type="ECO:0000259" key="7">
    <source>
        <dbReference type="Pfam" id="PF25826"/>
    </source>
</evidence>
<dbReference type="Pfam" id="PF24662">
    <property type="entry name" value="DUF7650"/>
    <property type="match status" value="1"/>
</dbReference>
<dbReference type="OrthoDB" id="1939398at2759"/>
<dbReference type="GO" id="GO:0003714">
    <property type="term" value="F:transcription corepressor activity"/>
    <property type="evidence" value="ECO:0007669"/>
    <property type="project" value="TreeGrafter"/>
</dbReference>
<dbReference type="InterPro" id="IPR009057">
    <property type="entry name" value="Homeodomain-like_sf"/>
</dbReference>
<evidence type="ECO:0000313" key="8">
    <source>
        <dbReference type="EMBL" id="KAJ8447842.1"/>
    </source>
</evidence>
<evidence type="ECO:0000259" key="6">
    <source>
        <dbReference type="Pfam" id="PF24662"/>
    </source>
</evidence>
<evidence type="ECO:0000256" key="1">
    <source>
        <dbReference type="ARBA" id="ARBA00004123"/>
    </source>
</evidence>
<evidence type="ECO:0000256" key="5">
    <source>
        <dbReference type="SAM" id="MobiDB-lite"/>
    </source>
</evidence>
<comment type="subcellular location">
    <subcellularLocation>
        <location evidence="1">Nucleus</location>
    </subcellularLocation>
</comment>
<sequence>MDSSHLDHQADRSSLEMSSDSSVSSDSSDASDMFEDPLIHPRVGDEYQVEMPPVLTKSVLLQLTISPANSEGISDSSHSYLTGLPVPLMWVYNHGSSVKNKSLESENTAAVQNSLHQKEPIIRVNDPKQTSLNNEYFVAPGLPTEAWSEFEADCFLLGLYIFGKDLLQVKRFMESKDIGQILTYYYGQFRGSAGQLKWSECRKMRNRKCIVGDRFLTGYRQQELFSRLLPHLSEESKTKLLEASRAFAEGSTSLAEYVSTLKALVGIRALVEAVAIGKGKQDLTTFVVDSKNTQMFTHRLDIPSAKACSSLTCAEIVKYLKGEIRLSKARSNDLFWEAVWPRLLARGWHSEEPRVDVYAGSKNGLVFLVPGVKKFSRRKLTKGDHYFDSVTDVLAKVANEPKLLELEGDETKPENSTEGNGWAAEMNSGVDQELSDREHHCYLRPRVSAGLSNLTKFTVVDTSLASEGNPLKMRELRSLPVDAKRSINASSRWKNIETELEGSANIVSNGLKSIDKSQAIKHQFSRRIKLGQSSCSVPFTKRRKLASCAVADVTFVLSLPAQGENATTSKKVVPSRTSQQQVKAKVKELSTGSSMADMSDVKILEDKMNVKIADSSPENGSGPELQKTIDLNELQAPSQTEGDAKVISKEAENTANQYSDAEKPNHFEADIGYGPSDTKDVLLTSTVVGPANNDGGSDQQPRRQSTRNRPLTTKALEALEIGFLHPIRHSRKRCPSTPQDQKQQKRTYQRRGKSFMFPDVIGFQDGACNAKTDALGKPPLGTMTIPTEVSGL</sequence>
<evidence type="ECO:0000256" key="3">
    <source>
        <dbReference type="ARBA" id="ARBA00023163"/>
    </source>
</evidence>
<keyword evidence="4" id="KW-0539">Nucleus</keyword>
<feature type="region of interest" description="Disordered" evidence="5">
    <location>
        <begin position="728"/>
        <end position="751"/>
    </location>
</feature>
<dbReference type="Proteomes" id="UP001153076">
    <property type="component" value="Unassembled WGS sequence"/>
</dbReference>
<organism evidence="8 9">
    <name type="scientific">Carnegiea gigantea</name>
    <dbReference type="NCBI Taxonomy" id="171969"/>
    <lineage>
        <taxon>Eukaryota</taxon>
        <taxon>Viridiplantae</taxon>
        <taxon>Streptophyta</taxon>
        <taxon>Embryophyta</taxon>
        <taxon>Tracheophyta</taxon>
        <taxon>Spermatophyta</taxon>
        <taxon>Magnoliopsida</taxon>
        <taxon>eudicotyledons</taxon>
        <taxon>Gunneridae</taxon>
        <taxon>Pentapetalae</taxon>
        <taxon>Caryophyllales</taxon>
        <taxon>Cactineae</taxon>
        <taxon>Cactaceae</taxon>
        <taxon>Cactoideae</taxon>
        <taxon>Echinocereeae</taxon>
        <taxon>Carnegiea</taxon>
    </lineage>
</organism>
<dbReference type="GO" id="GO:0005634">
    <property type="term" value="C:nucleus"/>
    <property type="evidence" value="ECO:0007669"/>
    <property type="project" value="UniProtKB-SubCell"/>
</dbReference>
<gene>
    <name evidence="8" type="ORF">Cgig2_015205</name>
</gene>
<dbReference type="InterPro" id="IPR056067">
    <property type="entry name" value="DUF7650"/>
</dbReference>
<keyword evidence="9" id="KW-1185">Reference proteome</keyword>
<dbReference type="PANTHER" id="PTHR13859:SF11">
    <property type="entry name" value="GRUNGE, ISOFORM J"/>
    <property type="match status" value="1"/>
</dbReference>
<dbReference type="SUPFAM" id="SSF46689">
    <property type="entry name" value="Homeodomain-like"/>
    <property type="match status" value="1"/>
</dbReference>
<dbReference type="EMBL" id="JAKOGI010000035">
    <property type="protein sequence ID" value="KAJ8447842.1"/>
    <property type="molecule type" value="Genomic_DNA"/>
</dbReference>
<feature type="compositionally biased region" description="Low complexity" evidence="5">
    <location>
        <begin position="15"/>
        <end position="31"/>
    </location>
</feature>
<feature type="domain" description="DUF7650" evidence="6">
    <location>
        <begin position="314"/>
        <end position="401"/>
    </location>
</feature>
<dbReference type="Gene3D" id="1.10.10.60">
    <property type="entry name" value="Homeodomain-like"/>
    <property type="match status" value="1"/>
</dbReference>
<name>A0A9Q1KSG8_9CARY</name>
<evidence type="ECO:0000256" key="2">
    <source>
        <dbReference type="ARBA" id="ARBA00023015"/>
    </source>
</evidence>
<comment type="caution">
    <text evidence="8">The sequence shown here is derived from an EMBL/GenBank/DDBJ whole genome shotgun (WGS) entry which is preliminary data.</text>
</comment>
<evidence type="ECO:0000313" key="9">
    <source>
        <dbReference type="Proteomes" id="UP001153076"/>
    </source>
</evidence>
<protein>
    <recommendedName>
        <fullName evidence="10">SANT domain-containing protein</fullName>
    </recommendedName>
</protein>
<feature type="region of interest" description="Disordered" evidence="5">
    <location>
        <begin position="653"/>
        <end position="711"/>
    </location>
</feature>
<proteinExistence type="predicted"/>
<feature type="compositionally biased region" description="Basic and acidic residues" evidence="5">
    <location>
        <begin position="660"/>
        <end position="669"/>
    </location>
</feature>
<accession>A0A9Q1KSG8</accession>
<feature type="compositionally biased region" description="Basic and acidic residues" evidence="5">
    <location>
        <begin position="1"/>
        <end position="14"/>
    </location>
</feature>
<feature type="compositionally biased region" description="Polar residues" evidence="5">
    <location>
        <begin position="694"/>
        <end position="711"/>
    </location>
</feature>
<keyword evidence="2" id="KW-0805">Transcription regulation</keyword>
<reference evidence="8" key="1">
    <citation type="submission" date="2022-04" db="EMBL/GenBank/DDBJ databases">
        <title>Carnegiea gigantea Genome sequencing and assembly v2.</title>
        <authorList>
            <person name="Copetti D."/>
            <person name="Sanderson M.J."/>
            <person name="Burquez A."/>
            <person name="Wojciechowski M.F."/>
        </authorList>
    </citation>
    <scope>NUCLEOTIDE SEQUENCE</scope>
    <source>
        <strain evidence="8">SGP5-SGP5p</strain>
        <tissue evidence="8">Aerial part</tissue>
    </source>
</reference>
<keyword evidence="3" id="KW-0804">Transcription</keyword>
<evidence type="ECO:0008006" key="10">
    <source>
        <dbReference type="Google" id="ProtNLM"/>
    </source>
</evidence>
<dbReference type="InterPro" id="IPR057712">
    <property type="entry name" value="DUF7952"/>
</dbReference>
<feature type="domain" description="DUF7952" evidence="7">
    <location>
        <begin position="147"/>
        <end position="277"/>
    </location>
</feature>
<dbReference type="AlphaFoldDB" id="A0A9Q1KSG8"/>